<protein>
    <submittedName>
        <fullName evidence="1">Molybdopterin converting factor, small subunit</fullName>
    </submittedName>
</protein>
<dbReference type="RefSeq" id="WP_034600250.1">
    <property type="nucleotide sequence ID" value="NZ_FNCP01000026.1"/>
</dbReference>
<accession>A0A1G8HW84</accession>
<gene>
    <name evidence="1" type="ORF">SAMN05443529_12678</name>
</gene>
<name>A0A1G8HW84_9FIRM</name>
<proteinExistence type="predicted"/>
<dbReference type="AlphaFoldDB" id="A0A1G8HW84"/>
<dbReference type="Proteomes" id="UP000198656">
    <property type="component" value="Unassembled WGS sequence"/>
</dbReference>
<dbReference type="InterPro" id="IPR016155">
    <property type="entry name" value="Mopterin_synth/thiamin_S_b"/>
</dbReference>
<dbReference type="SUPFAM" id="SSF54285">
    <property type="entry name" value="MoaD/ThiS"/>
    <property type="match status" value="1"/>
</dbReference>
<dbReference type="Pfam" id="PF02597">
    <property type="entry name" value="ThiS"/>
    <property type="match status" value="1"/>
</dbReference>
<dbReference type="CDD" id="cd17040">
    <property type="entry name" value="Ubl_MoaD_like"/>
    <property type="match status" value="1"/>
</dbReference>
<dbReference type="OrthoDB" id="1798667at2"/>
<evidence type="ECO:0000313" key="2">
    <source>
        <dbReference type="Proteomes" id="UP000198656"/>
    </source>
</evidence>
<dbReference type="EMBL" id="FNCP01000026">
    <property type="protein sequence ID" value="SDI10771.1"/>
    <property type="molecule type" value="Genomic_DNA"/>
</dbReference>
<evidence type="ECO:0000313" key="1">
    <source>
        <dbReference type="EMBL" id="SDI10771.1"/>
    </source>
</evidence>
<organism evidence="1 2">
    <name type="scientific">Desulfosporosinus hippei DSM 8344</name>
    <dbReference type="NCBI Taxonomy" id="1121419"/>
    <lineage>
        <taxon>Bacteria</taxon>
        <taxon>Bacillati</taxon>
        <taxon>Bacillota</taxon>
        <taxon>Clostridia</taxon>
        <taxon>Eubacteriales</taxon>
        <taxon>Desulfitobacteriaceae</taxon>
        <taxon>Desulfosporosinus</taxon>
    </lineage>
</organism>
<dbReference type="STRING" id="1121419.SAMN05443529_12678"/>
<keyword evidence="2" id="KW-1185">Reference proteome</keyword>
<reference evidence="2" key="1">
    <citation type="submission" date="2016-10" db="EMBL/GenBank/DDBJ databases">
        <authorList>
            <person name="Varghese N."/>
            <person name="Submissions S."/>
        </authorList>
    </citation>
    <scope>NUCLEOTIDE SEQUENCE [LARGE SCALE GENOMIC DNA]</scope>
    <source>
        <strain evidence="2">DSM 8344</strain>
    </source>
</reference>
<dbReference type="InterPro" id="IPR003749">
    <property type="entry name" value="ThiS/MoaD-like"/>
</dbReference>
<sequence>MITVKFFGLISVDYNIRQILVKEGSVKQALEEIRKSCPHIPEQHLMKALLFVNKQHLSGNKRFSVLLKDGDELALINPSSGG</sequence>
<dbReference type="InterPro" id="IPR012675">
    <property type="entry name" value="Beta-grasp_dom_sf"/>
</dbReference>
<dbReference type="Gene3D" id="3.10.20.30">
    <property type="match status" value="1"/>
</dbReference>